<keyword evidence="2" id="KW-1185">Reference proteome</keyword>
<evidence type="ECO:0000313" key="1">
    <source>
        <dbReference type="EMBL" id="GAA3597415.1"/>
    </source>
</evidence>
<gene>
    <name evidence="1" type="ORF">GCM10022235_81410</name>
</gene>
<evidence type="ECO:0000313" key="2">
    <source>
        <dbReference type="Proteomes" id="UP001501222"/>
    </source>
</evidence>
<accession>A0ABP6Z6N6</accession>
<evidence type="ECO:0008006" key="3">
    <source>
        <dbReference type="Google" id="ProtNLM"/>
    </source>
</evidence>
<proteinExistence type="predicted"/>
<dbReference type="RefSeq" id="WP_344849903.1">
    <property type="nucleotide sequence ID" value="NZ_BAABAA010000020.1"/>
</dbReference>
<sequence>MVGSRTAIQVEGVDDPRWAVALELLVSGEAAIGLSGLRLSSDPPTRAAGRRLQIEFPCPVDPVRGHAPPSSYLAELARSSLERARALIANASAGDSPFRMLVAESDLLYEFVYDYGTGTLLLATARPTGPLDWR</sequence>
<reference evidence="2" key="1">
    <citation type="journal article" date="2019" name="Int. J. Syst. Evol. Microbiol.">
        <title>The Global Catalogue of Microorganisms (GCM) 10K type strain sequencing project: providing services to taxonomists for standard genome sequencing and annotation.</title>
        <authorList>
            <consortium name="The Broad Institute Genomics Platform"/>
            <consortium name="The Broad Institute Genome Sequencing Center for Infectious Disease"/>
            <person name="Wu L."/>
            <person name="Ma J."/>
        </authorList>
    </citation>
    <scope>NUCLEOTIDE SEQUENCE [LARGE SCALE GENOMIC DNA]</scope>
    <source>
        <strain evidence="2">JCM 16928</strain>
    </source>
</reference>
<name>A0ABP6Z6N6_9ACTN</name>
<comment type="caution">
    <text evidence="1">The sequence shown here is derived from an EMBL/GenBank/DDBJ whole genome shotgun (WGS) entry which is preliminary data.</text>
</comment>
<protein>
    <recommendedName>
        <fullName evidence="3">LysR substrate-binding domain-containing protein</fullName>
    </recommendedName>
</protein>
<dbReference type="Proteomes" id="UP001501222">
    <property type="component" value="Unassembled WGS sequence"/>
</dbReference>
<dbReference type="EMBL" id="BAABAA010000020">
    <property type="protein sequence ID" value="GAA3597415.1"/>
    <property type="molecule type" value="Genomic_DNA"/>
</dbReference>
<organism evidence="1 2">
    <name type="scientific">Kribbella ginsengisoli</name>
    <dbReference type="NCBI Taxonomy" id="363865"/>
    <lineage>
        <taxon>Bacteria</taxon>
        <taxon>Bacillati</taxon>
        <taxon>Actinomycetota</taxon>
        <taxon>Actinomycetes</taxon>
        <taxon>Propionibacteriales</taxon>
        <taxon>Kribbellaceae</taxon>
        <taxon>Kribbella</taxon>
    </lineage>
</organism>